<evidence type="ECO:0000313" key="2">
    <source>
        <dbReference type="EMBL" id="STP09935.1"/>
    </source>
</evidence>
<gene>
    <name evidence="1" type="ORF">NCTC12221_00037</name>
    <name evidence="2" type="ORF">NCTC12221_01393</name>
    <name evidence="3" type="ORF">NCTC12221_01891</name>
    <name evidence="4" type="ORF">NCTC12221_01900</name>
</gene>
<evidence type="ECO:0000313" key="4">
    <source>
        <dbReference type="EMBL" id="STP13822.1"/>
    </source>
</evidence>
<evidence type="ECO:0000313" key="5">
    <source>
        <dbReference type="Proteomes" id="UP000255335"/>
    </source>
</evidence>
<dbReference type="EMBL" id="UGHZ01000001">
    <property type="protein sequence ID" value="STP09935.1"/>
    <property type="molecule type" value="Genomic_DNA"/>
</dbReference>
<reference evidence="1 5" key="1">
    <citation type="submission" date="2018-06" db="EMBL/GenBank/DDBJ databases">
        <authorList>
            <consortium name="Pathogen Informatics"/>
            <person name="Doyle S."/>
        </authorList>
    </citation>
    <scope>NUCLEOTIDE SEQUENCE [LARGE SCALE GENOMIC DNA]</scope>
    <source>
        <strain evidence="1 5">NCTC12221</strain>
    </source>
</reference>
<evidence type="ECO:0000313" key="3">
    <source>
        <dbReference type="EMBL" id="STP13813.1"/>
    </source>
</evidence>
<name>A0A377JNM5_9HELI</name>
<dbReference type="Proteomes" id="UP000255335">
    <property type="component" value="Unassembled WGS sequence"/>
</dbReference>
<organism evidence="1 5">
    <name type="scientific">Helicobacter cinaedi</name>
    <dbReference type="NCBI Taxonomy" id="213"/>
    <lineage>
        <taxon>Bacteria</taxon>
        <taxon>Pseudomonadati</taxon>
        <taxon>Campylobacterota</taxon>
        <taxon>Epsilonproteobacteria</taxon>
        <taxon>Campylobacterales</taxon>
        <taxon>Helicobacteraceae</taxon>
        <taxon>Helicobacter</taxon>
    </lineage>
</organism>
<protein>
    <submittedName>
        <fullName evidence="1">Uncharacterized protein</fullName>
    </submittedName>
</protein>
<dbReference type="AlphaFoldDB" id="A0A377JNM5"/>
<sequence length="122" mass="14227">MVKEQFITEIKGDERIKLTDYAVNQVNFFLQKLSDENPQDTGLLESFVLSLNCNTKARIYVGEFFSILLDCVKKQAEFLSTTARIKNFKGTRFEEEALLKDYFTKQRLKELGLTWIMQGDNK</sequence>
<evidence type="ECO:0000313" key="1">
    <source>
        <dbReference type="EMBL" id="STP08625.1"/>
    </source>
</evidence>
<proteinExistence type="predicted"/>
<accession>A0A377JNM5</accession>
<dbReference type="EMBL" id="UGHZ01000001">
    <property type="protein sequence ID" value="STP08625.1"/>
    <property type="molecule type" value="Genomic_DNA"/>
</dbReference>
<dbReference type="EMBL" id="UGHZ01000006">
    <property type="protein sequence ID" value="STP13813.1"/>
    <property type="molecule type" value="Genomic_DNA"/>
</dbReference>
<dbReference type="RefSeq" id="WP_115025488.1">
    <property type="nucleotide sequence ID" value="NZ_UGHZ01000001.1"/>
</dbReference>
<dbReference type="EMBL" id="UGHZ01000006">
    <property type="protein sequence ID" value="STP13822.1"/>
    <property type="molecule type" value="Genomic_DNA"/>
</dbReference>